<evidence type="ECO:0000313" key="7">
    <source>
        <dbReference type="Proteomes" id="UP000326780"/>
    </source>
</evidence>
<evidence type="ECO:0000259" key="5">
    <source>
        <dbReference type="Pfam" id="PF24827"/>
    </source>
</evidence>
<dbReference type="PANTHER" id="PTHR15162:SF7">
    <property type="entry name" value="SUCCINYLGLUTAMATE DESUCCINYLASE"/>
    <property type="match status" value="1"/>
</dbReference>
<reference evidence="6 7" key="1">
    <citation type="submission" date="2019-10" db="EMBL/GenBank/DDBJ databases">
        <title>Complete genome sequence of Variovorax paradoxus 5C-2.</title>
        <authorList>
            <person name="Gogoleva N.E."/>
            <person name="Balkin A.S."/>
        </authorList>
    </citation>
    <scope>NUCLEOTIDE SEQUENCE [LARGE SCALE GENOMIC DNA]</scope>
    <source>
        <strain evidence="6 7">5C-2</strain>
    </source>
</reference>
<evidence type="ECO:0000256" key="3">
    <source>
        <dbReference type="ARBA" id="ARBA00022801"/>
    </source>
</evidence>
<evidence type="ECO:0000313" key="6">
    <source>
        <dbReference type="EMBL" id="QFZ83455.1"/>
    </source>
</evidence>
<dbReference type="AlphaFoldDB" id="A0A5Q0M4Q9"/>
<evidence type="ECO:0000256" key="1">
    <source>
        <dbReference type="ARBA" id="ARBA00001947"/>
    </source>
</evidence>
<gene>
    <name evidence="6" type="ORF">GFK26_12100</name>
</gene>
<evidence type="ECO:0000256" key="4">
    <source>
        <dbReference type="ARBA" id="ARBA00022833"/>
    </source>
</evidence>
<organism evidence="6 7">
    <name type="scientific">Variovorax paradoxus</name>
    <dbReference type="NCBI Taxonomy" id="34073"/>
    <lineage>
        <taxon>Bacteria</taxon>
        <taxon>Pseudomonadati</taxon>
        <taxon>Pseudomonadota</taxon>
        <taxon>Betaproteobacteria</taxon>
        <taxon>Burkholderiales</taxon>
        <taxon>Comamonadaceae</taxon>
        <taxon>Variovorax</taxon>
    </lineage>
</organism>
<name>A0A5Q0M4Q9_VARPD</name>
<dbReference type="EMBL" id="CP045644">
    <property type="protein sequence ID" value="QFZ83455.1"/>
    <property type="molecule type" value="Genomic_DNA"/>
</dbReference>
<dbReference type="InterPro" id="IPR050178">
    <property type="entry name" value="AspA/AstE_fam"/>
</dbReference>
<dbReference type="Gene3D" id="3.40.630.10">
    <property type="entry name" value="Zn peptidases"/>
    <property type="match status" value="1"/>
</dbReference>
<dbReference type="InterPro" id="IPR055438">
    <property type="entry name" value="AstE_AspA_cat"/>
</dbReference>
<dbReference type="GO" id="GO:0046872">
    <property type="term" value="F:metal ion binding"/>
    <property type="evidence" value="ECO:0007669"/>
    <property type="project" value="UniProtKB-KW"/>
</dbReference>
<keyword evidence="3" id="KW-0378">Hydrolase</keyword>
<dbReference type="GO" id="GO:0005829">
    <property type="term" value="C:cytosol"/>
    <property type="evidence" value="ECO:0007669"/>
    <property type="project" value="TreeGrafter"/>
</dbReference>
<dbReference type="GO" id="GO:0016788">
    <property type="term" value="F:hydrolase activity, acting on ester bonds"/>
    <property type="evidence" value="ECO:0007669"/>
    <property type="project" value="InterPro"/>
</dbReference>
<keyword evidence="4" id="KW-0862">Zinc</keyword>
<evidence type="ECO:0000256" key="2">
    <source>
        <dbReference type="ARBA" id="ARBA00022723"/>
    </source>
</evidence>
<dbReference type="PANTHER" id="PTHR15162">
    <property type="entry name" value="ASPARTOACYLASE"/>
    <property type="match status" value="1"/>
</dbReference>
<dbReference type="Proteomes" id="UP000326780">
    <property type="component" value="Chromosome"/>
</dbReference>
<dbReference type="Pfam" id="PF24827">
    <property type="entry name" value="AstE_AspA_cat"/>
    <property type="match status" value="1"/>
</dbReference>
<dbReference type="SUPFAM" id="SSF53187">
    <property type="entry name" value="Zn-dependent exopeptidases"/>
    <property type="match status" value="1"/>
</dbReference>
<sequence>MTQTLQAFAPDFAPDTAPVEVLPRDLSAYRQGNTGIDYVHRFASGKPGPHVLINALTHGNEICGMVAATHLLDSGVRPKIGTLTVSFANVEAYEAFDIERPYENRQLVHNLNRIWSPELLDGTEQSPELRRARELRPVLDAADYVLDIHSTRAPVQPFWVYPEFERNAGLAQAVGGPPVHLVMPVGAAPGTGVTAYGRHGEPGIDGGAVVVECGQHFAQSAADLATDVSLRFLAHLGLIDPVPRVAVSARRFRLLEVHMVTSDDFAFVRPVLGFETFDQGALIAVQAGREIRSPCDGCTIFMPTRAPVIGREGVYLTVPV</sequence>
<keyword evidence="2" id="KW-0479">Metal-binding</keyword>
<proteinExistence type="predicted"/>
<feature type="domain" description="Succinylglutamate desuccinylase/Aspartoacylase catalytic" evidence="5">
    <location>
        <begin position="47"/>
        <end position="166"/>
    </location>
</feature>
<dbReference type="RefSeq" id="WP_153282174.1">
    <property type="nucleotide sequence ID" value="NZ_CP045644.1"/>
</dbReference>
<protein>
    <submittedName>
        <fullName evidence="6">Succinylglutamate desuccinylase</fullName>
    </submittedName>
</protein>
<comment type="cofactor">
    <cofactor evidence="1">
        <name>Zn(2+)</name>
        <dbReference type="ChEBI" id="CHEBI:29105"/>
    </cofactor>
</comment>
<accession>A0A5Q0M4Q9</accession>